<name>A0A0B8ZSL3_9SPHN</name>
<dbReference type="Gene3D" id="1.10.10.10">
    <property type="entry name" value="Winged helix-like DNA-binding domain superfamily/Winged helix DNA-binding domain"/>
    <property type="match status" value="1"/>
</dbReference>
<organism evidence="5 6">
    <name type="scientific">Novosphingobium subterraneum</name>
    <dbReference type="NCBI Taxonomy" id="48936"/>
    <lineage>
        <taxon>Bacteria</taxon>
        <taxon>Pseudomonadati</taxon>
        <taxon>Pseudomonadota</taxon>
        <taxon>Alphaproteobacteria</taxon>
        <taxon>Sphingomonadales</taxon>
        <taxon>Sphingomonadaceae</taxon>
        <taxon>Novosphingobium</taxon>
    </lineage>
</organism>
<reference evidence="5 6" key="1">
    <citation type="submission" date="2014-10" db="EMBL/GenBank/DDBJ databases">
        <title>Draft genome sequence of Novosphingobium subterraneum DSM 12447.</title>
        <authorList>
            <person name="Gan H.M."/>
            <person name="Gan H.Y."/>
            <person name="Savka M.A."/>
        </authorList>
    </citation>
    <scope>NUCLEOTIDE SEQUENCE [LARGE SCALE GENOMIC DNA]</scope>
    <source>
        <strain evidence="5 6">DSM 12447</strain>
    </source>
</reference>
<comment type="caution">
    <text evidence="5">The sequence shown here is derived from an EMBL/GenBank/DDBJ whole genome shotgun (WGS) entry which is preliminary data.</text>
</comment>
<dbReference type="PATRIC" id="fig|48936.3.peg.2400"/>
<dbReference type="PROSITE" id="PS51118">
    <property type="entry name" value="HTH_HXLR"/>
    <property type="match status" value="1"/>
</dbReference>
<dbReference type="PANTHER" id="PTHR33204">
    <property type="entry name" value="TRANSCRIPTIONAL REGULATOR, MARR FAMILY"/>
    <property type="match status" value="1"/>
</dbReference>
<evidence type="ECO:0000256" key="1">
    <source>
        <dbReference type="ARBA" id="ARBA00023015"/>
    </source>
</evidence>
<keyword evidence="2" id="KW-0238">DNA-binding</keyword>
<dbReference type="InterPro" id="IPR002577">
    <property type="entry name" value="HTH_HxlR"/>
</dbReference>
<evidence type="ECO:0000313" key="6">
    <source>
        <dbReference type="Proteomes" id="UP000031338"/>
    </source>
</evidence>
<keyword evidence="1" id="KW-0805">Transcription regulation</keyword>
<dbReference type="InterPro" id="IPR036390">
    <property type="entry name" value="WH_DNA-bd_sf"/>
</dbReference>
<gene>
    <name evidence="5" type="ORF">NJ75_02389</name>
</gene>
<evidence type="ECO:0000259" key="4">
    <source>
        <dbReference type="PROSITE" id="PS51118"/>
    </source>
</evidence>
<dbReference type="EMBL" id="JRVC01000010">
    <property type="protein sequence ID" value="KHS46128.1"/>
    <property type="molecule type" value="Genomic_DNA"/>
</dbReference>
<evidence type="ECO:0000256" key="2">
    <source>
        <dbReference type="ARBA" id="ARBA00023125"/>
    </source>
</evidence>
<dbReference type="Pfam" id="PF01638">
    <property type="entry name" value="HxlR"/>
    <property type="match status" value="1"/>
</dbReference>
<sequence length="145" mass="16376">MAHDISGTFERPALASLADEMERHGTSRDAPVREIMALLGDRWSTLILLVLATGELRHAELRRLLARLSAERAISQRILTMKLRTLERDGFVTRRISGDVPPKVSYNLTHLGESLHVQTRGLINWINAHQDLIRASRAAFDSEEE</sequence>
<evidence type="ECO:0000256" key="3">
    <source>
        <dbReference type="ARBA" id="ARBA00023163"/>
    </source>
</evidence>
<dbReference type="PANTHER" id="PTHR33204:SF39">
    <property type="entry name" value="TRANSCRIPTIONAL REGULATORY PROTEIN"/>
    <property type="match status" value="1"/>
</dbReference>
<dbReference type="AlphaFoldDB" id="A0A0B8ZSL3"/>
<feature type="domain" description="HTH hxlR-type" evidence="4">
    <location>
        <begin position="30"/>
        <end position="134"/>
    </location>
</feature>
<proteinExistence type="predicted"/>
<dbReference type="Proteomes" id="UP000031338">
    <property type="component" value="Unassembled WGS sequence"/>
</dbReference>
<evidence type="ECO:0000313" key="5">
    <source>
        <dbReference type="EMBL" id="KHS46128.1"/>
    </source>
</evidence>
<dbReference type="SUPFAM" id="SSF46785">
    <property type="entry name" value="Winged helix' DNA-binding domain"/>
    <property type="match status" value="1"/>
</dbReference>
<keyword evidence="6" id="KW-1185">Reference proteome</keyword>
<dbReference type="RefSeq" id="WP_039334635.1">
    <property type="nucleotide sequence ID" value="NZ_JRVC01000010.1"/>
</dbReference>
<keyword evidence="3" id="KW-0804">Transcription</keyword>
<protein>
    <submittedName>
        <fullName evidence="5">HxlR family transcriptional regulator</fullName>
    </submittedName>
</protein>
<dbReference type="GO" id="GO:0003677">
    <property type="term" value="F:DNA binding"/>
    <property type="evidence" value="ECO:0007669"/>
    <property type="project" value="UniProtKB-KW"/>
</dbReference>
<accession>A0A0B8ZSL3</accession>
<dbReference type="STRING" id="48936.NJ75_02389"/>
<dbReference type="InterPro" id="IPR036388">
    <property type="entry name" value="WH-like_DNA-bd_sf"/>
</dbReference>